<dbReference type="Pfam" id="PF16640">
    <property type="entry name" value="Big_3_5"/>
    <property type="match status" value="1"/>
</dbReference>
<proteinExistence type="inferred from homology"/>
<accession>A0A8T8K829</accession>
<dbReference type="PROSITE" id="PS51127">
    <property type="entry name" value="BIG1"/>
    <property type="match status" value="1"/>
</dbReference>
<evidence type="ECO:0000259" key="2">
    <source>
        <dbReference type="PROSITE" id="PS51127"/>
    </source>
</evidence>
<organism evidence="3 4">
    <name type="scientific">Methanobacterium alkalithermotolerans</name>
    <dbReference type="NCBI Taxonomy" id="2731220"/>
    <lineage>
        <taxon>Archaea</taxon>
        <taxon>Methanobacteriati</taxon>
        <taxon>Methanobacteriota</taxon>
        <taxon>Methanomada group</taxon>
        <taxon>Methanobacteria</taxon>
        <taxon>Methanobacteriales</taxon>
        <taxon>Methanobacteriaceae</taxon>
        <taxon>Methanobacterium</taxon>
    </lineage>
</organism>
<comment type="similarity">
    <text evidence="1">Belongs to the intimin/invasin family.</text>
</comment>
<dbReference type="AlphaFoldDB" id="A0A8T8K829"/>
<dbReference type="InterPro" id="IPR032109">
    <property type="entry name" value="Big_3_5"/>
</dbReference>
<dbReference type="OrthoDB" id="78464at2157"/>
<dbReference type="SMART" id="SM00634">
    <property type="entry name" value="BID_1"/>
    <property type="match status" value="4"/>
</dbReference>
<evidence type="ECO:0000256" key="1">
    <source>
        <dbReference type="ARBA" id="ARBA00010116"/>
    </source>
</evidence>
<feature type="domain" description="Big-1" evidence="2">
    <location>
        <begin position="621"/>
        <end position="707"/>
    </location>
</feature>
<dbReference type="InterPro" id="IPR013783">
    <property type="entry name" value="Ig-like_fold"/>
</dbReference>
<gene>
    <name evidence="3" type="ORF">HYG87_04600</name>
</gene>
<sequence length="747" mass="79434">MKKQAIILSATFILALLLMGAVSATDDSCEEQLCVQFNNTPGTEICVNKRDSPSPVLHFDVEGPPANATNATLTLSNCSTVNWGQQGREKSDLSNCPPGYKGYWHFVYTPAGILALSSANCVKVEGTPTSLIADNVRVCPKTDITLRARLTENVEGTPLEGKTITFCWVTNVDINNPQTMCANATTDEDGWAEYVIVGGLPKCPFSGPDECRYNVLAWFAGDEIYEYSQTDFNILVRQFDTEIAVLNVAGNQGDEVILSATLTKEEDSSPIAGKTLNFYVNGVYVGSALTNAQGVATLAYTITQTQGKYTITAEFETEGCFRGAEGEGELDVEFNGVVLTVDGVTICPLGKPIVTAKLTDLEGNPLPGRTIKFSINPETEGVTNAQGIALGIFDPLPLGTYNVNALFEGDGEFEAATVNSTLNVTPDEFPTILTLDNVQGNQGQSVLLKATLTDDDGIPLEGKTIDFYVDDTLVGSAITNSEGLATLEYIITQTKGQYTTKAVFEGYECYLASTDYANLDVEFSTALITVENVTICPLGKPIVTAKLTDLEGNPLPGRTIKFSINPETEGVTNAQGIALGIFDPLPLGTYNVNALFEGDSEYAAVDANSTLNVTPDEFPTILTLNNVKGSKGDQVTLRATLTDEDGIPLPGQNIDFYVNGVYVGSALTNAAGVATLLYTITQNAGTYTISAVFGGFECYQASSAEATLEVLSSAHAGTVPMQETGTPLAPLLAGILAVLAGAFWKKK</sequence>
<dbReference type="InterPro" id="IPR008964">
    <property type="entry name" value="Invasin/intimin_cell_adhesion"/>
</dbReference>
<dbReference type="KEGG" id="meme:HYG87_04600"/>
<protein>
    <submittedName>
        <fullName evidence="3">Ig-like domain repeat protein</fullName>
    </submittedName>
</protein>
<dbReference type="InterPro" id="IPR003344">
    <property type="entry name" value="Big_1_dom"/>
</dbReference>
<name>A0A8T8K829_9EURY</name>
<dbReference type="RefSeq" id="WP_211534047.1">
    <property type="nucleotide sequence ID" value="NZ_CP058560.1"/>
</dbReference>
<evidence type="ECO:0000313" key="3">
    <source>
        <dbReference type="EMBL" id="QUH23100.1"/>
    </source>
</evidence>
<reference evidence="3" key="1">
    <citation type="submission" date="2020-07" db="EMBL/GenBank/DDBJ databases">
        <title>Methanobacterium. sp. MethCan genome.</title>
        <authorList>
            <person name="Postec A."/>
            <person name="Quemeneur M."/>
        </authorList>
    </citation>
    <scope>NUCLEOTIDE SEQUENCE</scope>
    <source>
        <strain evidence="3">MethCAN</strain>
    </source>
</reference>
<dbReference type="GeneID" id="64820019"/>
<dbReference type="SUPFAM" id="SSF49373">
    <property type="entry name" value="Invasin/intimin cell-adhesion fragments"/>
    <property type="match status" value="5"/>
</dbReference>
<dbReference type="Proteomes" id="UP000681041">
    <property type="component" value="Chromosome"/>
</dbReference>
<evidence type="ECO:0000313" key="4">
    <source>
        <dbReference type="Proteomes" id="UP000681041"/>
    </source>
</evidence>
<dbReference type="EMBL" id="CP058560">
    <property type="protein sequence ID" value="QUH23100.1"/>
    <property type="molecule type" value="Genomic_DNA"/>
</dbReference>
<dbReference type="Gene3D" id="2.60.40.10">
    <property type="entry name" value="Immunoglobulins"/>
    <property type="match status" value="5"/>
</dbReference>
<keyword evidence="4" id="KW-1185">Reference proteome</keyword>